<keyword evidence="1" id="KW-0472">Membrane</keyword>
<evidence type="ECO:0000259" key="3">
    <source>
        <dbReference type="Pfam" id="PF16344"/>
    </source>
</evidence>
<dbReference type="InterPro" id="IPR012373">
    <property type="entry name" value="Ferrdict_sens_TM"/>
</dbReference>
<comment type="caution">
    <text evidence="4">The sequence shown here is derived from an EMBL/GenBank/DDBJ whole genome shotgun (WGS) entry which is preliminary data.</text>
</comment>
<dbReference type="PANTHER" id="PTHR30273">
    <property type="entry name" value="PERIPLASMIC SIGNAL SENSOR AND SIGMA FACTOR ACTIVATOR FECR-RELATED"/>
    <property type="match status" value="1"/>
</dbReference>
<dbReference type="PANTHER" id="PTHR30273:SF2">
    <property type="entry name" value="PROTEIN FECR"/>
    <property type="match status" value="1"/>
</dbReference>
<dbReference type="Proteomes" id="UP000570474">
    <property type="component" value="Unassembled WGS sequence"/>
</dbReference>
<keyword evidence="1" id="KW-1133">Transmembrane helix</keyword>
<accession>A0A847RQF8</accession>
<evidence type="ECO:0000313" key="4">
    <source>
        <dbReference type="EMBL" id="NLR63067.1"/>
    </source>
</evidence>
<organism evidence="4 5">
    <name type="scientific">Chitinophaga varians</name>
    <dbReference type="NCBI Taxonomy" id="2202339"/>
    <lineage>
        <taxon>Bacteria</taxon>
        <taxon>Pseudomonadati</taxon>
        <taxon>Bacteroidota</taxon>
        <taxon>Chitinophagia</taxon>
        <taxon>Chitinophagales</taxon>
        <taxon>Chitinophagaceae</taxon>
        <taxon>Chitinophaga</taxon>
    </lineage>
</organism>
<dbReference type="Gene3D" id="2.60.120.1440">
    <property type="match status" value="1"/>
</dbReference>
<keyword evidence="5" id="KW-1185">Reference proteome</keyword>
<name>A0A847RQF8_9BACT</name>
<dbReference type="Gene3D" id="3.55.50.30">
    <property type="match status" value="1"/>
</dbReference>
<dbReference type="RefSeq" id="WP_168869085.1">
    <property type="nucleotide sequence ID" value="NZ_JABAIA010000001.1"/>
</dbReference>
<keyword evidence="1" id="KW-0812">Transmembrane</keyword>
<reference evidence="4 5" key="1">
    <citation type="submission" date="2020-04" db="EMBL/GenBank/DDBJ databases">
        <authorList>
            <person name="Yin C."/>
        </authorList>
    </citation>
    <scope>NUCLEOTIDE SEQUENCE [LARGE SCALE GENOMIC DNA]</scope>
    <source>
        <strain evidence="4 5">Ae27</strain>
    </source>
</reference>
<feature type="domain" description="Protein FecR C-terminal" evidence="3">
    <location>
        <begin position="255"/>
        <end position="322"/>
    </location>
</feature>
<dbReference type="Pfam" id="PF04773">
    <property type="entry name" value="FecR"/>
    <property type="match status" value="1"/>
</dbReference>
<protein>
    <submittedName>
        <fullName evidence="4">DUF4974 domain-containing protein</fullName>
    </submittedName>
</protein>
<evidence type="ECO:0000313" key="5">
    <source>
        <dbReference type="Proteomes" id="UP000570474"/>
    </source>
</evidence>
<sequence length="325" mass="36671">MQDRNELNRLIDNYLNGKATPEETIWLNNWFEQLHTPGKDQDVNRRELGQRIFEAVQVQLDMAAPQEETLTVRRSSRVVRWRIAASVISAALVAGGGWWYQSAVKTRKPLAKMLDLRTQGGQMTKITLTDSSVVWLNANSHLRYPEAFADDRTVYLQGEAYFDIHPDPGHPFIIESGGYRTKVLGTAFSIHAHAAPQIYKVTVASGKVAVFKSADSSRIAYLTADQELRINEDAGTQQVRTVHAQTKMSWKEGSLTFEKDFLSEVVISLQSRYGVTFAFKKTQLKNMEISGIFDHSQSLNDILKILSKVYGLHFSRQANGIIHIS</sequence>
<dbReference type="InterPro" id="IPR032508">
    <property type="entry name" value="FecR_C"/>
</dbReference>
<gene>
    <name evidence="4" type="ORF">HGH92_01995</name>
</gene>
<dbReference type="Pfam" id="PF16344">
    <property type="entry name" value="FecR_C"/>
    <property type="match status" value="1"/>
</dbReference>
<evidence type="ECO:0000256" key="1">
    <source>
        <dbReference type="SAM" id="Phobius"/>
    </source>
</evidence>
<dbReference type="GO" id="GO:0016989">
    <property type="term" value="F:sigma factor antagonist activity"/>
    <property type="evidence" value="ECO:0007669"/>
    <property type="project" value="TreeGrafter"/>
</dbReference>
<evidence type="ECO:0000259" key="2">
    <source>
        <dbReference type="Pfam" id="PF04773"/>
    </source>
</evidence>
<dbReference type="PIRSF" id="PIRSF018266">
    <property type="entry name" value="FecR"/>
    <property type="match status" value="1"/>
</dbReference>
<feature type="transmembrane region" description="Helical" evidence="1">
    <location>
        <begin position="83"/>
        <end position="100"/>
    </location>
</feature>
<feature type="domain" description="FecR protein" evidence="2">
    <location>
        <begin position="116"/>
        <end position="208"/>
    </location>
</feature>
<proteinExistence type="predicted"/>
<dbReference type="AlphaFoldDB" id="A0A847RQF8"/>
<dbReference type="InterPro" id="IPR006860">
    <property type="entry name" value="FecR"/>
</dbReference>
<dbReference type="EMBL" id="JABAIA010000001">
    <property type="protein sequence ID" value="NLR63067.1"/>
    <property type="molecule type" value="Genomic_DNA"/>
</dbReference>